<feature type="region of interest" description="Disordered" evidence="1">
    <location>
        <begin position="20"/>
        <end position="54"/>
    </location>
</feature>
<reference evidence="2" key="1">
    <citation type="submission" date="2020-10" db="EMBL/GenBank/DDBJ databases">
        <authorList>
            <person name="Han B."/>
            <person name="Lu T."/>
            <person name="Zhao Q."/>
            <person name="Huang X."/>
            <person name="Zhao Y."/>
        </authorList>
    </citation>
    <scope>NUCLEOTIDE SEQUENCE</scope>
</reference>
<dbReference type="EMBL" id="CAJGYO010000014">
    <property type="protein sequence ID" value="CAD6268296.1"/>
    <property type="molecule type" value="Genomic_DNA"/>
</dbReference>
<accession>A0A811RDF3</accession>
<feature type="compositionally biased region" description="Basic and acidic residues" evidence="1">
    <location>
        <begin position="2618"/>
        <end position="2630"/>
    </location>
</feature>
<dbReference type="OrthoDB" id="658285at2759"/>
<keyword evidence="3" id="KW-1185">Reference proteome</keyword>
<feature type="region of interest" description="Disordered" evidence="1">
    <location>
        <begin position="286"/>
        <end position="370"/>
    </location>
</feature>
<feature type="region of interest" description="Disordered" evidence="1">
    <location>
        <begin position="2618"/>
        <end position="2639"/>
    </location>
</feature>
<comment type="caution">
    <text evidence="2">The sequence shown here is derived from an EMBL/GenBank/DDBJ whole genome shotgun (WGS) entry which is preliminary data.</text>
</comment>
<proteinExistence type="predicted"/>
<name>A0A811RDF3_9POAL</name>
<feature type="region of interest" description="Disordered" evidence="1">
    <location>
        <begin position="1456"/>
        <end position="1496"/>
    </location>
</feature>
<feature type="compositionally biased region" description="Low complexity" evidence="1">
    <location>
        <begin position="791"/>
        <end position="800"/>
    </location>
</feature>
<feature type="compositionally biased region" description="Polar residues" evidence="1">
    <location>
        <begin position="682"/>
        <end position="704"/>
    </location>
</feature>
<evidence type="ECO:0000256" key="1">
    <source>
        <dbReference type="SAM" id="MobiDB-lite"/>
    </source>
</evidence>
<gene>
    <name evidence="2" type="ORF">NCGR_LOCUS51601</name>
</gene>
<feature type="compositionally biased region" description="Basic and acidic residues" evidence="1">
    <location>
        <begin position="1484"/>
        <end position="1495"/>
    </location>
</feature>
<evidence type="ECO:0000313" key="3">
    <source>
        <dbReference type="Proteomes" id="UP000604825"/>
    </source>
</evidence>
<feature type="compositionally biased region" description="Basic residues" evidence="1">
    <location>
        <begin position="20"/>
        <end position="34"/>
    </location>
</feature>
<dbReference type="Proteomes" id="UP000604825">
    <property type="component" value="Unassembled WGS sequence"/>
</dbReference>
<sequence>MDLAGMKRRELQALCKRHGLPRRGLQRRPRRSSRSRALGEDTTRYPGTASAEEEVAGVPARKGCLKQTDGDAAEAKKVTFAVEEGKARRLRSRVIWSPIAPKTRGKSAQARTDSAAAAEDSISAEVVADVPVRRSRRNSVCAAEAEEAGEAVAVDRKRKRKNQENDESVAISAQVGVSSRVMRRSSLAGVGVVLPPVVEKKRGRGKAAGGSNKLVAEVQDSEPDVQNSAQVDVSARITRSRATAPVVMSPTVVENKRRKTGDARTNLELPTVLDVPRNDAPVTRSLRSRVVQVNNSMVDETHTARQLENKMQPSRPPTRRHQQVSSSVEDKNQEQTAAPNKAPILRRSGRNHSEDAEKQPKVKDPVKRSTRKSVVLATLEKEENDLIEEKNPEAHVRRSMMKSIVPVKDIKGIGEKIQNANSEDAVKQAATKGPVRGSRRKSVVSELHKKEKGLIAEKNTEAHEGRSMRKPVVPVKDIKAVVEEIQNAKGKDVEKQFVVKQPTRRSSRKSVLPDILENNSGLLAAEMNAEMNVRRSTRKSVLPNMLNEENQNHNKIARNENFQSGKCQDDERQQKVKEPIRRSRRSVVAVPFEEQNNGLYEEKISKIPMRRSTRKSVALNEVEKVSMNDTEIVAREPERVGEEGLKLRKHKISSLEISSSANDSRKMEDFDGQKFRRQQNAQISNEKGNTGGTLQASNSTTLKGRSSKRRRTTASEEVRSVKEANDDIIIREATKDAHKATHENKESGSRVQEFGQVNATREEHSSGPLLVTVTLTEEISTAQSVRVVIPGSESGDNSNESSDKSKQEHSDIQAVDSHLSETSGELDQSSCIAGLVLHNFDVSEDKSLMSKDGLSIDFTVGDREEQSPVSGEGRVGLEANASEPGQQNLANVKSTGLHAKSLQHDTDIIAEKTDKDVLPMAFLIEEHGEKYAVSPVAVEKSVSSEASACESAGKPLTGIFSNDLHTKHLQHDSDVLTKETGEASGAALPISESDTNAEIQCNAEESIRAADLGKCPSRVSKGNPYLTSLPLESAADDCILPVLNGDKGCSSDGRPSSFGLEFLFAEACEESYSKNIVNTVGDCEEQSPISGEGRVGLEANASKSGEKNIADIMSTGLYAKSLQHDTDIIGEETDKDVLPMAFPIEEHGEKYAVSPVAVKKSVSSEASACESAGKPLTGIFSNDLHTKHLQHDSDVLTKETGEASGAAPPISESDTNPEIQCNAEESIRAADLGKCPSRVSNGNPYSTSLQLEGAADDCILPVLNADKGCSSDGRPSSFGLELLFVEACKESYSKNIENTVGDCEERSPISGEGRVGLEANASESGEKNLADIMSTGLYAKSLQHDTDIIAEETGKVAEESIRAADLGKCPSRRSIGNPLSTSLHLEGAADDTSLPVVNADKGCSSDGRPSSFDLELMFAEECKESYSRNAENSAVEIDGGNKPSTPVTPGFYVQSDRLEDEDVQPTECDADKKLDDDEGVVEEAQEKSNDQHVPAKTDLNMKLNNELSGPGTESSCSITEKNTRFVADNLDEQAIILVQHGDVQEGDLKKPSPCSTTPECKHKCGLPEETVLPPKNTGSLSSAEQSPFGLESLFSQENIDESMRFATAHTKNGFDDSKDCHVKSALENTLVSEPFSHHEDIDGGNKPSTPVTPGFYVRSDCLEDDVQPTECDADKKLDVDEGVAEEVLAQEKSNDQHIPAKTDLNMKLNDELASPGTESGCSITEKNGRLVADILNQQAIIQVQQGDWQEGDLEKPSLCSAKPECKHECDLPEETVLPSRNTGPLPSAGQSPFGLESLFLQESIDKSVGYGALASATAHTENGFDDSKGCHVKSALENTHVSEPFSHDDISKNDDCMRTSLQDIGMEGLPEANLDEERVLSVFSLDAKHIKEVINFEEVACEGEGSKKFVHSEELKASSEKTNVNGPDGNAHGITDAVLSSALHTPDSDNYEICLGSNTDVLHQGHNDQCSDDTEDIIEDASAKYIERGIVLLSGKERSNLKDGELNSKLEGAKVVESGLYFNKDIGNILDSESINVEQRVKVHHSSDLSHLDELIGCSNTEMLRQGHNHKDRSNVDRVEQVASEPCTNDIVEAAATPKCIESGQVLPPSEERSNLNDGQLNPKLESPNIIVSGLNCDKDVCNTSDNGSIVAVVGERTPSGSGLPEDYPKDHYPRQELSDGFSVESSLQGTIFGKTIFSGVAGIGNPSTSLATPDYKYEGALSEEAVCRMNNYTGTSSVDPRHLVMDLQSLFSEGSTEKSDLQDNLAFPGAESGRDERIICHVERLVDTHVSSEPDTYQGPCRDLSRHEERESCVSVPMQVKESGGFLRSSHMKGSLTSVQIDLADDAHLIERDIVAAVEVLCEEKVETKSMPTSDSDILQEKSYSNGHGICQSRSQKHLIEANSRLFSCGTEVVHQDHKECNEPNEGKFSPKALVENMTEDAPIEGIGSSMMVPLVAGMSKIPGEQLNTKMSDESEELSFSCDKDTIENFCTGPAKRDLYPLPKDFHIDSCQKQEVPEVLSSPKSPEESAKFQCASLSGSGPCQQHVNESTSMQVTCNIEPLYQDHEEYNQNNEDQTPPGIPSSSVPEAVEIEQSEMEIGLIPTAEASVLPVPDERLNNKLEGNEDNHPNDLPAPRSEQSAYFQNNDLGSIDELRAKLQGFKVSSTVKGSYIAMSAPRPKPRDSMSQSAIVLLRNIENTPAVKAGHPVKPNADACSCNWEQFSMLRIASKRGKKYHNDASEISKIAPRIQKKGKGPD</sequence>
<feature type="region of interest" description="Disordered" evidence="1">
    <location>
        <begin position="784"/>
        <end position="822"/>
    </location>
</feature>
<feature type="region of interest" description="Disordered" evidence="1">
    <location>
        <begin position="550"/>
        <end position="582"/>
    </location>
</feature>
<feature type="compositionally biased region" description="Basic and acidic residues" evidence="1">
    <location>
        <begin position="567"/>
        <end position="581"/>
    </location>
</feature>
<feature type="region of interest" description="Disordered" evidence="1">
    <location>
        <begin position="424"/>
        <end position="447"/>
    </location>
</feature>
<feature type="region of interest" description="Disordered" evidence="1">
    <location>
        <begin position="2737"/>
        <end position="2758"/>
    </location>
</feature>
<evidence type="ECO:0000313" key="2">
    <source>
        <dbReference type="EMBL" id="CAD6268296.1"/>
    </source>
</evidence>
<organism evidence="2 3">
    <name type="scientific">Miscanthus lutarioriparius</name>
    <dbReference type="NCBI Taxonomy" id="422564"/>
    <lineage>
        <taxon>Eukaryota</taxon>
        <taxon>Viridiplantae</taxon>
        <taxon>Streptophyta</taxon>
        <taxon>Embryophyta</taxon>
        <taxon>Tracheophyta</taxon>
        <taxon>Spermatophyta</taxon>
        <taxon>Magnoliopsida</taxon>
        <taxon>Liliopsida</taxon>
        <taxon>Poales</taxon>
        <taxon>Poaceae</taxon>
        <taxon>PACMAD clade</taxon>
        <taxon>Panicoideae</taxon>
        <taxon>Andropogonodae</taxon>
        <taxon>Andropogoneae</taxon>
        <taxon>Saccharinae</taxon>
        <taxon>Miscanthus</taxon>
    </lineage>
</organism>
<feature type="region of interest" description="Disordered" evidence="1">
    <location>
        <begin position="682"/>
        <end position="721"/>
    </location>
</feature>
<feature type="compositionally biased region" description="Basic and acidic residues" evidence="1">
    <location>
        <begin position="351"/>
        <end position="367"/>
    </location>
</feature>
<feature type="compositionally biased region" description="Basic and acidic residues" evidence="1">
    <location>
        <begin position="299"/>
        <end position="308"/>
    </location>
</feature>
<feature type="compositionally biased region" description="Basic and acidic residues" evidence="1">
    <location>
        <begin position="801"/>
        <end position="811"/>
    </location>
</feature>
<protein>
    <submittedName>
        <fullName evidence="2">Uncharacterized protein</fullName>
    </submittedName>
</protein>